<dbReference type="SUPFAM" id="SSF50249">
    <property type="entry name" value="Nucleic acid-binding proteins"/>
    <property type="match status" value="1"/>
</dbReference>
<feature type="domain" description="DNA replication/recombination mediator RecO N-terminal" evidence="4">
    <location>
        <begin position="2"/>
        <end position="75"/>
    </location>
</feature>
<sequence length="136" mass="15892">MRTRAIVIKRQHFGEHDQVVTCYCEDTGATRALARGIYRPKSVQSLHLDQFNLIEFEMIPGRLYPIIASAHVVQQYPTLKSDIKRLAAVNFFMEVLDRIMFENEKDEKLWGFLTGLVNEFDRIDETELANTFLIQR</sequence>
<dbReference type="Pfam" id="PF11967">
    <property type="entry name" value="RecO_N"/>
    <property type="match status" value="1"/>
</dbReference>
<dbReference type="PANTHER" id="PTHR33991">
    <property type="entry name" value="DNA REPAIR PROTEIN RECO"/>
    <property type="match status" value="1"/>
</dbReference>
<evidence type="ECO:0000313" key="6">
    <source>
        <dbReference type="Proteomes" id="UP000178444"/>
    </source>
</evidence>
<dbReference type="GO" id="GO:0006310">
    <property type="term" value="P:DNA recombination"/>
    <property type="evidence" value="ECO:0007669"/>
    <property type="project" value="UniProtKB-KW"/>
</dbReference>
<gene>
    <name evidence="5" type="ORF">A2941_00295</name>
</gene>
<name>A0A1F8GPG3_9BACT</name>
<accession>A0A1F8GPG3</accession>
<keyword evidence="2" id="KW-0233">DNA recombination</keyword>
<dbReference type="Proteomes" id="UP000178444">
    <property type="component" value="Unassembled WGS sequence"/>
</dbReference>
<evidence type="ECO:0000256" key="3">
    <source>
        <dbReference type="ARBA" id="ARBA00023204"/>
    </source>
</evidence>
<dbReference type="InterPro" id="IPR022572">
    <property type="entry name" value="DNA_rep/recomb_RecO_N"/>
</dbReference>
<dbReference type="PANTHER" id="PTHR33991:SF1">
    <property type="entry name" value="DNA REPAIR PROTEIN RECO"/>
    <property type="match status" value="1"/>
</dbReference>
<keyword evidence="3" id="KW-0234">DNA repair</keyword>
<evidence type="ECO:0000313" key="5">
    <source>
        <dbReference type="EMBL" id="OGN27284.1"/>
    </source>
</evidence>
<dbReference type="Gene3D" id="2.40.50.140">
    <property type="entry name" value="Nucleic acid-binding proteins"/>
    <property type="match status" value="1"/>
</dbReference>
<dbReference type="NCBIfam" id="TIGR00613">
    <property type="entry name" value="reco"/>
    <property type="match status" value="1"/>
</dbReference>
<protein>
    <submittedName>
        <fullName evidence="5">DNA repair protein RecO</fullName>
    </submittedName>
</protein>
<dbReference type="InterPro" id="IPR012340">
    <property type="entry name" value="NA-bd_OB-fold"/>
</dbReference>
<keyword evidence="1" id="KW-0227">DNA damage</keyword>
<dbReference type="GO" id="GO:0043590">
    <property type="term" value="C:bacterial nucleoid"/>
    <property type="evidence" value="ECO:0007669"/>
    <property type="project" value="TreeGrafter"/>
</dbReference>
<comment type="caution">
    <text evidence="5">The sequence shown here is derived from an EMBL/GenBank/DDBJ whole genome shotgun (WGS) entry which is preliminary data.</text>
</comment>
<dbReference type="AlphaFoldDB" id="A0A1F8GPG3"/>
<reference evidence="5 6" key="1">
    <citation type="journal article" date="2016" name="Nat. Commun.">
        <title>Thousands of microbial genomes shed light on interconnected biogeochemical processes in an aquifer system.</title>
        <authorList>
            <person name="Anantharaman K."/>
            <person name="Brown C.T."/>
            <person name="Hug L.A."/>
            <person name="Sharon I."/>
            <person name="Castelle C.J."/>
            <person name="Probst A.J."/>
            <person name="Thomas B.C."/>
            <person name="Singh A."/>
            <person name="Wilkins M.J."/>
            <person name="Karaoz U."/>
            <person name="Brodie E.L."/>
            <person name="Williams K.H."/>
            <person name="Hubbard S.S."/>
            <person name="Banfield J.F."/>
        </authorList>
    </citation>
    <scope>NUCLEOTIDE SEQUENCE [LARGE SCALE GENOMIC DNA]</scope>
</reference>
<evidence type="ECO:0000259" key="4">
    <source>
        <dbReference type="Pfam" id="PF11967"/>
    </source>
</evidence>
<feature type="non-terminal residue" evidence="5">
    <location>
        <position position="136"/>
    </location>
</feature>
<dbReference type="GO" id="GO:0006302">
    <property type="term" value="P:double-strand break repair"/>
    <property type="evidence" value="ECO:0007669"/>
    <property type="project" value="TreeGrafter"/>
</dbReference>
<proteinExistence type="predicted"/>
<dbReference type="EMBL" id="MGKO01000013">
    <property type="protein sequence ID" value="OGN27284.1"/>
    <property type="molecule type" value="Genomic_DNA"/>
</dbReference>
<organism evidence="5 6">
    <name type="scientific">Candidatus Yanofskybacteria bacterium RIFCSPLOWO2_01_FULL_49_17</name>
    <dbReference type="NCBI Taxonomy" id="1802700"/>
    <lineage>
        <taxon>Bacteria</taxon>
        <taxon>Candidatus Yanofskyibacteriota</taxon>
    </lineage>
</organism>
<dbReference type="InterPro" id="IPR003717">
    <property type="entry name" value="RecO"/>
</dbReference>
<evidence type="ECO:0000256" key="1">
    <source>
        <dbReference type="ARBA" id="ARBA00022763"/>
    </source>
</evidence>
<evidence type="ECO:0000256" key="2">
    <source>
        <dbReference type="ARBA" id="ARBA00023172"/>
    </source>
</evidence>